<dbReference type="Proteomes" id="UP000636891">
    <property type="component" value="Unassembled WGS sequence"/>
</dbReference>
<feature type="transmembrane region" description="Helical" evidence="5">
    <location>
        <begin position="381"/>
        <end position="402"/>
    </location>
</feature>
<dbReference type="Gene3D" id="3.40.190.10">
    <property type="entry name" value="Periplasmic binding protein-like II"/>
    <property type="match status" value="1"/>
</dbReference>
<dbReference type="RefSeq" id="WP_101571850.1">
    <property type="nucleotide sequence ID" value="NZ_JACOOK010000002.1"/>
</dbReference>
<dbReference type="PANTHER" id="PTHR43471:SF3">
    <property type="entry name" value="ABC TRANSPORTER PERMEASE PROTEIN NATB"/>
    <property type="match status" value="1"/>
</dbReference>
<feature type="transmembrane region" description="Helical" evidence="5">
    <location>
        <begin position="330"/>
        <end position="349"/>
    </location>
</feature>
<keyword evidence="2 5" id="KW-0812">Transmembrane</keyword>
<dbReference type="InterPro" id="IPR013525">
    <property type="entry name" value="ABC2_TM"/>
</dbReference>
<protein>
    <submittedName>
        <fullName evidence="7">ABC transporter permease</fullName>
    </submittedName>
</protein>
<organism evidence="7 8">
    <name type="scientific">Alistipes hominis</name>
    <dbReference type="NCBI Taxonomy" id="2763015"/>
    <lineage>
        <taxon>Bacteria</taxon>
        <taxon>Pseudomonadati</taxon>
        <taxon>Bacteroidota</taxon>
        <taxon>Bacteroidia</taxon>
        <taxon>Bacteroidales</taxon>
        <taxon>Rikenellaceae</taxon>
        <taxon>Alistipes</taxon>
    </lineage>
</organism>
<feature type="domain" description="ABC-2 type transporter transmembrane" evidence="6">
    <location>
        <begin position="20"/>
        <end position="402"/>
    </location>
</feature>
<reference evidence="7 8" key="1">
    <citation type="submission" date="2020-08" db="EMBL/GenBank/DDBJ databases">
        <title>Genome public.</title>
        <authorList>
            <person name="Liu C."/>
            <person name="Sun Q."/>
        </authorList>
    </citation>
    <scope>NUCLEOTIDE SEQUENCE [LARGE SCALE GENOMIC DNA]</scope>
    <source>
        <strain evidence="7 8">New-7</strain>
    </source>
</reference>
<feature type="transmembrane region" description="Helical" evidence="5">
    <location>
        <begin position="21"/>
        <end position="42"/>
    </location>
</feature>
<feature type="transmembrane region" description="Helical" evidence="5">
    <location>
        <begin position="224"/>
        <end position="249"/>
    </location>
</feature>
<gene>
    <name evidence="7" type="ORF">H8S08_04170</name>
</gene>
<evidence type="ECO:0000313" key="8">
    <source>
        <dbReference type="Proteomes" id="UP000636891"/>
    </source>
</evidence>
<dbReference type="EMBL" id="JACOOK010000002">
    <property type="protein sequence ID" value="MBC5616216.1"/>
    <property type="molecule type" value="Genomic_DNA"/>
</dbReference>
<evidence type="ECO:0000256" key="2">
    <source>
        <dbReference type="ARBA" id="ARBA00022692"/>
    </source>
</evidence>
<feature type="transmembrane region" description="Helical" evidence="5">
    <location>
        <begin position="181"/>
        <end position="203"/>
    </location>
</feature>
<keyword evidence="4 5" id="KW-0472">Membrane</keyword>
<proteinExistence type="predicted"/>
<sequence length="430" mass="47414">MSKIGLIIGREFNQRVRKRTFILTTVLTPLLMVVLMVAPVLLNKVGGSRQLEILVLDRSGWIAPQLQSGALLKLTPTDLSEDELGAPGNRYNYLVIGEDVLSDPGDVRLYTKEALTFDVENDLKSQLGRIIEKRKLEAHDIRNLSQIMQEVKTDVSMQTFQRHDTGERRASSGVLSMTASYLFGFLIYMFVFMYGVMVMHGVIEEKNSRVLEIIVSSVRPFELMLGKILGIASVALVQFLIWVALILALGTAALHLLTPDALIRSAAVPGVVPQMDAGTLAAIRQVTDGGFLLKLFGGFLVYFVGGYLLYAAIFAAVGSAVDNAQDAQQLQMPATIPLVFAIVVMFTTMQNPNGTLSVWCSIIPFTSPIVMMARIPYGVPAWQLALSVALLYGSFLSMVWVAGKIYRVGIFMYGKKPGFAELYKWIKYKG</sequence>
<evidence type="ECO:0000256" key="3">
    <source>
        <dbReference type="ARBA" id="ARBA00022989"/>
    </source>
</evidence>
<evidence type="ECO:0000256" key="5">
    <source>
        <dbReference type="SAM" id="Phobius"/>
    </source>
</evidence>
<keyword evidence="3 5" id="KW-1133">Transmembrane helix</keyword>
<evidence type="ECO:0000256" key="4">
    <source>
        <dbReference type="ARBA" id="ARBA00023136"/>
    </source>
</evidence>
<evidence type="ECO:0000259" key="6">
    <source>
        <dbReference type="Pfam" id="PF12698"/>
    </source>
</evidence>
<comment type="caution">
    <text evidence="7">The sequence shown here is derived from an EMBL/GenBank/DDBJ whole genome shotgun (WGS) entry which is preliminary data.</text>
</comment>
<dbReference type="PANTHER" id="PTHR43471">
    <property type="entry name" value="ABC TRANSPORTER PERMEASE"/>
    <property type="match status" value="1"/>
</dbReference>
<feature type="transmembrane region" description="Helical" evidence="5">
    <location>
        <begin position="295"/>
        <end position="318"/>
    </location>
</feature>
<keyword evidence="8" id="KW-1185">Reference proteome</keyword>
<evidence type="ECO:0000256" key="1">
    <source>
        <dbReference type="ARBA" id="ARBA00004141"/>
    </source>
</evidence>
<accession>A0ABR7CKP1</accession>
<name>A0ABR7CKP1_9BACT</name>
<evidence type="ECO:0000313" key="7">
    <source>
        <dbReference type="EMBL" id="MBC5616216.1"/>
    </source>
</evidence>
<comment type="subcellular location">
    <subcellularLocation>
        <location evidence="1">Membrane</location>
        <topology evidence="1">Multi-pass membrane protein</topology>
    </subcellularLocation>
</comment>
<dbReference type="SUPFAM" id="SSF53850">
    <property type="entry name" value="Periplasmic binding protein-like II"/>
    <property type="match status" value="1"/>
</dbReference>
<dbReference type="Pfam" id="PF12698">
    <property type="entry name" value="ABC2_membrane_3"/>
    <property type="match status" value="1"/>
</dbReference>